<feature type="transmembrane region" description="Helical" evidence="6">
    <location>
        <begin position="292"/>
        <end position="309"/>
    </location>
</feature>
<reference evidence="7 8" key="1">
    <citation type="submission" date="2021-10" db="EMBL/GenBank/DDBJ databases">
        <authorList>
            <person name="Koch H."/>
        </authorList>
    </citation>
    <scope>NUCLEOTIDE SEQUENCE [LARGE SCALE GENOMIC DNA]</scope>
    <source>
        <strain evidence="7">6680</strain>
    </source>
</reference>
<comment type="subcellular location">
    <subcellularLocation>
        <location evidence="1">Membrane</location>
        <topology evidence="1">Multi-pass membrane protein</topology>
    </subcellularLocation>
</comment>
<keyword evidence="2" id="KW-1003">Cell membrane</keyword>
<keyword evidence="5 6" id="KW-0472">Membrane</keyword>
<evidence type="ECO:0000313" key="7">
    <source>
        <dbReference type="EMBL" id="CAG9932808.1"/>
    </source>
</evidence>
<protein>
    <submittedName>
        <fullName evidence="7">Integral membrane protein</fullName>
    </submittedName>
</protein>
<keyword evidence="4 6" id="KW-1133">Transmembrane helix</keyword>
<evidence type="ECO:0000313" key="8">
    <source>
        <dbReference type="Proteomes" id="UP000839052"/>
    </source>
</evidence>
<dbReference type="Proteomes" id="UP000839052">
    <property type="component" value="Chromosome"/>
</dbReference>
<feature type="transmembrane region" description="Helical" evidence="6">
    <location>
        <begin position="421"/>
        <end position="439"/>
    </location>
</feature>
<dbReference type="CDD" id="cd13963">
    <property type="entry name" value="PT_UbiA_2"/>
    <property type="match status" value="1"/>
</dbReference>
<feature type="transmembrane region" description="Helical" evidence="6">
    <location>
        <begin position="459"/>
        <end position="474"/>
    </location>
</feature>
<feature type="transmembrane region" description="Helical" evidence="6">
    <location>
        <begin position="218"/>
        <end position="243"/>
    </location>
</feature>
<proteinExistence type="predicted"/>
<dbReference type="InterPro" id="IPR023214">
    <property type="entry name" value="HAD_sf"/>
</dbReference>
<feature type="transmembrane region" description="Helical" evidence="6">
    <location>
        <begin position="264"/>
        <end position="286"/>
    </location>
</feature>
<dbReference type="Pfam" id="PF01040">
    <property type="entry name" value="UbiA"/>
    <property type="match status" value="1"/>
</dbReference>
<dbReference type="RefSeq" id="WP_239796694.1">
    <property type="nucleotide sequence ID" value="NZ_OU912926.1"/>
</dbReference>
<gene>
    <name evidence="7" type="ORF">NTG6680_1555</name>
</gene>
<dbReference type="SUPFAM" id="SSF56784">
    <property type="entry name" value="HAD-like"/>
    <property type="match status" value="1"/>
</dbReference>
<organism evidence="7 8">
    <name type="scientific">Candidatus Nitrotoga arctica</name>
    <dbReference type="NCBI Taxonomy" id="453162"/>
    <lineage>
        <taxon>Bacteria</taxon>
        <taxon>Pseudomonadati</taxon>
        <taxon>Pseudomonadota</taxon>
        <taxon>Betaproteobacteria</taxon>
        <taxon>Nitrosomonadales</taxon>
        <taxon>Gallionellaceae</taxon>
        <taxon>Candidatus Nitrotoga</taxon>
    </lineage>
</organism>
<dbReference type="InterPro" id="IPR039653">
    <property type="entry name" value="Prenyltransferase"/>
</dbReference>
<evidence type="ECO:0000256" key="3">
    <source>
        <dbReference type="ARBA" id="ARBA00022692"/>
    </source>
</evidence>
<evidence type="ECO:0000256" key="2">
    <source>
        <dbReference type="ARBA" id="ARBA00022475"/>
    </source>
</evidence>
<dbReference type="NCBIfam" id="NF006088">
    <property type="entry name" value="PRK08238.1"/>
    <property type="match status" value="1"/>
</dbReference>
<dbReference type="Gene3D" id="1.10.357.140">
    <property type="entry name" value="UbiA prenyltransferase"/>
    <property type="match status" value="1"/>
</dbReference>
<dbReference type="Gene3D" id="3.40.50.1000">
    <property type="entry name" value="HAD superfamily/HAD-like"/>
    <property type="match status" value="1"/>
</dbReference>
<dbReference type="PANTHER" id="PTHR11048">
    <property type="entry name" value="PRENYLTRANSFERASES"/>
    <property type="match status" value="1"/>
</dbReference>
<accession>A0ABN8AQ73</accession>
<keyword evidence="3 6" id="KW-0812">Transmembrane</keyword>
<evidence type="ECO:0000256" key="1">
    <source>
        <dbReference type="ARBA" id="ARBA00004141"/>
    </source>
</evidence>
<dbReference type="InterPro" id="IPR000537">
    <property type="entry name" value="UbiA_prenyltransferase"/>
</dbReference>
<keyword evidence="8" id="KW-1185">Reference proteome</keyword>
<evidence type="ECO:0000256" key="5">
    <source>
        <dbReference type="ARBA" id="ARBA00023136"/>
    </source>
</evidence>
<dbReference type="PANTHER" id="PTHR11048:SF5">
    <property type="entry name" value="DECAPRENYL-PHOSPHATE PHOSPHORIBOSYLTRANSFERASE"/>
    <property type="match status" value="1"/>
</dbReference>
<feature type="transmembrane region" description="Helical" evidence="6">
    <location>
        <begin position="389"/>
        <end position="409"/>
    </location>
</feature>
<sequence>MLINRPLIVDLDGTLLRSDMLVESTFAFLRQNPIRALIPLFWLSAGKANLKTKLAAAVSLDVTLLPYDRQVIAFLEQEKAGGRTLILATASHQDYADAIATHLGLFARVLATYGDINLSARTKRDVLVREYGEKGFDYVGNSRDDLKVWASAHKAYLANPEFGVEAAATRLGNVEQVIRTTAHPWRAWIKQLRLHQWVKNALLFVPLLASHRVGELDLLVYGMLAFVFFGLCASSVYLLNDLLDIEDDRQHPSKRLRPLASGMVPIKAALLVFPALLLGAFAGAAWLLPWKFTLTLASYYALTLAYSLVLKRIMTVDVITLAMLYTMRIVAGTFAFDVSLTFWMLAFSMFLFLSLAMVKRYGELRESRSKGKTELTHGRGYYPGDLEMISSQGVASGYLAVMVLALYIQDQNTLALYHHPQVIWLACPLLLYWITRIWMIAHRGWMHDDPVVFAMKDRNSLLLGVLFAVVFWFAT</sequence>
<dbReference type="EMBL" id="OU912926">
    <property type="protein sequence ID" value="CAG9932808.1"/>
    <property type="molecule type" value="Genomic_DNA"/>
</dbReference>
<dbReference type="InterPro" id="IPR036412">
    <property type="entry name" value="HAD-like_sf"/>
</dbReference>
<name>A0ABN8AQ73_9PROT</name>
<dbReference type="InterPro" id="IPR044878">
    <property type="entry name" value="UbiA_sf"/>
</dbReference>
<evidence type="ECO:0000256" key="6">
    <source>
        <dbReference type="SAM" id="Phobius"/>
    </source>
</evidence>
<evidence type="ECO:0000256" key="4">
    <source>
        <dbReference type="ARBA" id="ARBA00022989"/>
    </source>
</evidence>